<keyword evidence="3" id="KW-0378">Hydrolase</keyword>
<gene>
    <name evidence="4" type="ORF">G6M86_06415</name>
</gene>
<dbReference type="AlphaFoldDB" id="A0AAJ4N0V0"/>
<dbReference type="GO" id="GO:0031640">
    <property type="term" value="P:killing of cells of another organism"/>
    <property type="evidence" value="ECO:0007669"/>
    <property type="project" value="UniProtKB-KW"/>
</dbReference>
<dbReference type="GO" id="GO:0016998">
    <property type="term" value="P:cell wall macromolecule catabolic process"/>
    <property type="evidence" value="ECO:0007669"/>
    <property type="project" value="InterPro"/>
</dbReference>
<evidence type="ECO:0000313" key="4">
    <source>
        <dbReference type="EMBL" id="QTG12895.1"/>
    </source>
</evidence>
<dbReference type="Proteomes" id="UP000663946">
    <property type="component" value="Chromosome 1"/>
</dbReference>
<evidence type="ECO:0000313" key="5">
    <source>
        <dbReference type="Proteomes" id="UP000663946"/>
    </source>
</evidence>
<evidence type="ECO:0000256" key="2">
    <source>
        <dbReference type="ARBA" id="ARBA00022638"/>
    </source>
</evidence>
<protein>
    <recommendedName>
        <fullName evidence="3">Lysozyme</fullName>
        <ecNumber evidence="3">3.2.1.17</ecNumber>
    </recommendedName>
</protein>
<dbReference type="GO" id="GO:0009253">
    <property type="term" value="P:peptidoglycan catabolic process"/>
    <property type="evidence" value="ECO:0007669"/>
    <property type="project" value="InterPro"/>
</dbReference>
<sequence length="958" mass="102535">MANRQVRNPGQLARFDMSAAIGDAPSFAVNTGQAAEALANVAGNLSDALGKMADRAAQHEGELAGLTAGQGAAGSYLQQTQANGIAAGVAGTGPWYEQAKALLRKEEGFRDTPYWDKTADRVGYGSDTTVTADGKVVRVVKGMKITREDAERDLDYRLTKREGLQVQKQLGDTWNKLPESAKAALASVGYNYGSLPKEVVAAAKTGNLEMLSSAVAGLSSNTARRQREASMILGAHRTPVQTASATPSQPAGVTPVKAAAAPAGVDATTTASTEAPLSTTPLALRRDGTIRGEAFDNAALSSWGWRMQEGVSNDLYAAAQQFEENPTGYASAAEAIRKKWSDELPADPKTREIFDKSFVNQNQAYTRNINAQHEKKLREEQLASFSAGYSSRLVDFERQAQVLGANPDGDAIVAEQTRTIQNSIDGAAAQGILTPAQAAKYKLDVAETAARGRIQGVYDALPTPEQKEAFATGLLNDWKEQKGPLAALPYDTVKGISNTLFNDAREQINRRTASNKAEKVRIDALVEDDVASIAATGKGLDPASSGLDPAKVSEIVGPEGMQKWRLGQDRANRIYAATNGMEVQSTTDLNQRLTLMKPEAGKPGYADELEIYEAARKRAQDVLKERQTDPLGQAARGGAIEVQPIDATSADELSRTLTLRKTQRDQVAGLYQQQVPVFRPGEKEALSAAILRKPEMLPAFAMSVQEAFGNEAPRVLSEISEDGPIIAHAAGLSLASGDTSIANDVADTLANKREKVYTAKMPAQGEMSNFANGEIAGAMYADPRTQSALVQTASILFEQMANQHGFDATDLKTEGSVARAAFSRAIDRAAGARTIGDKTFGGLTEVNGARIIVPSDMEKDRPARLLAGLTPAQMEKLPPIDSSNEFKIPIDKIRQAKLVSVGDGLYRVALNDPLSDDPKYLRGAGGTFWTLNIRQLDEVSKTTRSADEDLDLTPWTPL</sequence>
<dbReference type="EMBL" id="CP049216">
    <property type="protein sequence ID" value="QTG12895.1"/>
    <property type="molecule type" value="Genomic_DNA"/>
</dbReference>
<accession>A0AAJ4N0V0</accession>
<dbReference type="SUPFAM" id="SSF53955">
    <property type="entry name" value="Lysozyme-like"/>
    <property type="match status" value="1"/>
</dbReference>
<comment type="catalytic activity">
    <reaction evidence="3">
        <text>Hydrolysis of (1-&gt;4)-beta-linkages between N-acetylmuramic acid and N-acetyl-D-glucosamine residues in a peptidoglycan and between N-acetyl-D-glucosamine residues in chitodextrins.</text>
        <dbReference type="EC" id="3.2.1.17"/>
    </reaction>
</comment>
<dbReference type="GO" id="GO:0042742">
    <property type="term" value="P:defense response to bacterium"/>
    <property type="evidence" value="ECO:0007669"/>
    <property type="project" value="UniProtKB-KW"/>
</dbReference>
<evidence type="ECO:0000256" key="1">
    <source>
        <dbReference type="ARBA" id="ARBA00022529"/>
    </source>
</evidence>
<dbReference type="GO" id="GO:0003796">
    <property type="term" value="F:lysozyme activity"/>
    <property type="evidence" value="ECO:0007669"/>
    <property type="project" value="UniProtKB-EC"/>
</dbReference>
<dbReference type="Pfam" id="PF00959">
    <property type="entry name" value="Phage_lysozyme"/>
    <property type="match status" value="1"/>
</dbReference>
<dbReference type="InterPro" id="IPR023346">
    <property type="entry name" value="Lysozyme-like_dom_sf"/>
</dbReference>
<name>A0AAJ4N0V0_AGRTU</name>
<proteinExistence type="inferred from homology"/>
<dbReference type="Gene3D" id="1.10.530.40">
    <property type="match status" value="1"/>
</dbReference>
<comment type="similarity">
    <text evidence="3">Belongs to the glycosyl hydrolase 24 family.</text>
</comment>
<organism evidence="4 5">
    <name type="scientific">Agrobacterium tumefaciens</name>
    <dbReference type="NCBI Taxonomy" id="358"/>
    <lineage>
        <taxon>Bacteria</taxon>
        <taxon>Pseudomonadati</taxon>
        <taxon>Pseudomonadota</taxon>
        <taxon>Alphaproteobacteria</taxon>
        <taxon>Hyphomicrobiales</taxon>
        <taxon>Rhizobiaceae</taxon>
        <taxon>Rhizobium/Agrobacterium group</taxon>
        <taxon>Agrobacterium</taxon>
        <taxon>Agrobacterium tumefaciens complex</taxon>
    </lineage>
</organism>
<dbReference type="InterPro" id="IPR002196">
    <property type="entry name" value="Glyco_hydro_24"/>
</dbReference>
<evidence type="ECO:0000256" key="3">
    <source>
        <dbReference type="RuleBase" id="RU003788"/>
    </source>
</evidence>
<dbReference type="RefSeq" id="WP_333721940.1">
    <property type="nucleotide sequence ID" value="NZ_CP049216.1"/>
</dbReference>
<keyword evidence="3" id="KW-0326">Glycosidase</keyword>
<keyword evidence="2 3" id="KW-0081">Bacteriolytic enzyme</keyword>
<reference evidence="4" key="1">
    <citation type="submission" date="2020-02" db="EMBL/GenBank/DDBJ databases">
        <title>Unexpected conservation and global transmission of agrobacterial virulence plasmids.</title>
        <authorList>
            <person name="Weisberg A.J."/>
            <person name="Davis E.W. II"/>
            <person name="Tabima J.R."/>
            <person name="Belcher M.S."/>
            <person name="Miller M."/>
            <person name="Kuo C.-H."/>
            <person name="Loper J.E."/>
            <person name="Grunwald N.J."/>
            <person name="Putnam M.L."/>
            <person name="Chang J.H."/>
        </authorList>
    </citation>
    <scope>NUCLEOTIDE SEQUENCE</scope>
    <source>
        <strain evidence="4">Q15/94</strain>
    </source>
</reference>
<keyword evidence="1 3" id="KW-0929">Antimicrobial</keyword>
<dbReference type="InterPro" id="IPR023347">
    <property type="entry name" value="Lysozyme_dom_sf"/>
</dbReference>
<dbReference type="EC" id="3.2.1.17" evidence="3"/>